<keyword evidence="5" id="KW-1185">Reference proteome</keyword>
<name>A0ABU9XH14_9BACI</name>
<dbReference type="PRINTS" id="PR00081">
    <property type="entry name" value="GDHRDH"/>
</dbReference>
<reference evidence="4 5" key="1">
    <citation type="submission" date="2024-05" db="EMBL/GenBank/DDBJ databases">
        <authorList>
            <person name="Haq I."/>
            <person name="Ullah Z."/>
            <person name="Ahmad R."/>
            <person name="Li M."/>
            <person name="Tong Y."/>
        </authorList>
    </citation>
    <scope>NUCLEOTIDE SEQUENCE [LARGE SCALE GENOMIC DNA]</scope>
    <source>
        <strain evidence="4 5">16A2E</strain>
    </source>
</reference>
<evidence type="ECO:0000256" key="3">
    <source>
        <dbReference type="RuleBase" id="RU000363"/>
    </source>
</evidence>
<dbReference type="CDD" id="cd05233">
    <property type="entry name" value="SDR_c"/>
    <property type="match status" value="1"/>
</dbReference>
<dbReference type="SUPFAM" id="SSF51735">
    <property type="entry name" value="NAD(P)-binding Rossmann-fold domains"/>
    <property type="match status" value="1"/>
</dbReference>
<dbReference type="EC" id="1.-.-.-" evidence="4"/>
<keyword evidence="2 4" id="KW-0560">Oxidoreductase</keyword>
<organism evidence="4 5">
    <name type="scientific">Ornithinibacillus xuwenensis</name>
    <dbReference type="NCBI Taxonomy" id="3144668"/>
    <lineage>
        <taxon>Bacteria</taxon>
        <taxon>Bacillati</taxon>
        <taxon>Bacillota</taxon>
        <taxon>Bacilli</taxon>
        <taxon>Bacillales</taxon>
        <taxon>Bacillaceae</taxon>
        <taxon>Ornithinibacillus</taxon>
    </lineage>
</organism>
<dbReference type="InterPro" id="IPR020904">
    <property type="entry name" value="Sc_DH/Rdtase_CS"/>
</dbReference>
<evidence type="ECO:0000313" key="4">
    <source>
        <dbReference type="EMBL" id="MEN2767573.1"/>
    </source>
</evidence>
<dbReference type="Gene3D" id="3.40.50.720">
    <property type="entry name" value="NAD(P)-binding Rossmann-like Domain"/>
    <property type="match status" value="1"/>
</dbReference>
<dbReference type="Proteomes" id="UP001444625">
    <property type="component" value="Unassembled WGS sequence"/>
</dbReference>
<accession>A0ABU9XH14</accession>
<dbReference type="Pfam" id="PF00106">
    <property type="entry name" value="adh_short"/>
    <property type="match status" value="1"/>
</dbReference>
<evidence type="ECO:0000313" key="5">
    <source>
        <dbReference type="Proteomes" id="UP001444625"/>
    </source>
</evidence>
<comment type="similarity">
    <text evidence="1 3">Belongs to the short-chain dehydrogenases/reductases (SDR) family.</text>
</comment>
<sequence>MQANRKIAIVTGGASGIGKAICQELVINDIYVIITDINESEGKILEAELNKEGNNSRFMYLDVREYQHVEQLIQNSYKEFGRLDYLFNNAGIAMYGELFDMSMDAWQEIMDINVWGVIHGTQVGYKIMKEQGFGYIVNTASAAGLGPSPISSAYSTTKHAIVGLTTSLHYEAKEFGIHVSALCPTFVDTPIFDKAKAININKNIIVEQLKKQKMMTPQQLAKITLKGVHKNKSIICPMPLRRTMNVVFEIVPPLHQKLMRMVCNVSRKARVEG</sequence>
<dbReference type="InterPro" id="IPR002347">
    <property type="entry name" value="SDR_fam"/>
</dbReference>
<gene>
    <name evidence="4" type="ORF">ABC228_10270</name>
</gene>
<comment type="caution">
    <text evidence="4">The sequence shown here is derived from an EMBL/GenBank/DDBJ whole genome shotgun (WGS) entry which is preliminary data.</text>
</comment>
<protein>
    <submittedName>
        <fullName evidence="4">SDR family oxidoreductase</fullName>
        <ecNumber evidence="4">1.-.-.-</ecNumber>
    </submittedName>
</protein>
<dbReference type="PANTHER" id="PTHR44229:SF4">
    <property type="entry name" value="15-HYDROXYPROSTAGLANDIN DEHYDROGENASE [NAD(+)]"/>
    <property type="match status" value="1"/>
</dbReference>
<dbReference type="InterPro" id="IPR036291">
    <property type="entry name" value="NAD(P)-bd_dom_sf"/>
</dbReference>
<dbReference type="PANTHER" id="PTHR44229">
    <property type="entry name" value="15-HYDROXYPROSTAGLANDIN DEHYDROGENASE [NAD(+)]"/>
    <property type="match status" value="1"/>
</dbReference>
<dbReference type="EMBL" id="JBDIML010000003">
    <property type="protein sequence ID" value="MEN2767573.1"/>
    <property type="molecule type" value="Genomic_DNA"/>
</dbReference>
<dbReference type="PRINTS" id="PR00080">
    <property type="entry name" value="SDRFAMILY"/>
</dbReference>
<dbReference type="PROSITE" id="PS00061">
    <property type="entry name" value="ADH_SHORT"/>
    <property type="match status" value="1"/>
</dbReference>
<proteinExistence type="inferred from homology"/>
<dbReference type="RefSeq" id="WP_345825044.1">
    <property type="nucleotide sequence ID" value="NZ_JBDIML010000003.1"/>
</dbReference>
<evidence type="ECO:0000256" key="2">
    <source>
        <dbReference type="ARBA" id="ARBA00023002"/>
    </source>
</evidence>
<dbReference type="GO" id="GO:0016491">
    <property type="term" value="F:oxidoreductase activity"/>
    <property type="evidence" value="ECO:0007669"/>
    <property type="project" value="UniProtKB-KW"/>
</dbReference>
<evidence type="ECO:0000256" key="1">
    <source>
        <dbReference type="ARBA" id="ARBA00006484"/>
    </source>
</evidence>